<dbReference type="Pfam" id="PF22026">
    <property type="entry name" value="Alpha-amylase_C_2"/>
    <property type="match status" value="1"/>
</dbReference>
<feature type="transmembrane region" description="Helical" evidence="13">
    <location>
        <begin position="485"/>
        <end position="506"/>
    </location>
</feature>
<dbReference type="PANTHER" id="PTHR10357:SF215">
    <property type="entry name" value="ALPHA-AMYLASE 1"/>
    <property type="match status" value="1"/>
</dbReference>
<keyword evidence="16" id="KW-0456">Lyase</keyword>
<dbReference type="InterPro" id="IPR013777">
    <property type="entry name" value="A-amylase-like"/>
</dbReference>
<dbReference type="GO" id="GO:0016829">
    <property type="term" value="F:lyase activity"/>
    <property type="evidence" value="ECO:0007669"/>
    <property type="project" value="UniProtKB-KW"/>
</dbReference>
<evidence type="ECO:0000259" key="15">
    <source>
        <dbReference type="SMART" id="SM00642"/>
    </source>
</evidence>
<comment type="cofactor">
    <cofactor evidence="2">
        <name>Ca(2+)</name>
        <dbReference type="ChEBI" id="CHEBI:29108"/>
    </cofactor>
</comment>
<dbReference type="InterPro" id="IPR006047">
    <property type="entry name" value="GH13_cat_dom"/>
</dbReference>
<accession>A0A2S5GHI1</accession>
<evidence type="ECO:0000313" key="16">
    <source>
        <dbReference type="EMBL" id="PPA72355.1"/>
    </source>
</evidence>
<dbReference type="InterPro" id="IPR017853">
    <property type="entry name" value="GH"/>
</dbReference>
<evidence type="ECO:0000256" key="14">
    <source>
        <dbReference type="SAM" id="SignalP"/>
    </source>
</evidence>
<evidence type="ECO:0000256" key="13">
    <source>
        <dbReference type="SAM" id="Phobius"/>
    </source>
</evidence>
<dbReference type="PANTHER" id="PTHR10357">
    <property type="entry name" value="ALPHA-AMYLASE FAMILY MEMBER"/>
    <property type="match status" value="1"/>
</dbReference>
<dbReference type="PIRSF" id="PIRSF001024">
    <property type="entry name" value="Alph-amyl_fung"/>
    <property type="match status" value="1"/>
</dbReference>
<feature type="signal peptide" evidence="14">
    <location>
        <begin position="1"/>
        <end position="26"/>
    </location>
</feature>
<evidence type="ECO:0000256" key="4">
    <source>
        <dbReference type="ARBA" id="ARBA00012595"/>
    </source>
</evidence>
<dbReference type="InterPro" id="IPR054174">
    <property type="entry name" value="Alpha-amylase-like_C"/>
</dbReference>
<feature type="domain" description="Glycosyl hydrolase family 13 catalytic" evidence="15">
    <location>
        <begin position="41"/>
        <end position="389"/>
    </location>
</feature>
<reference evidence="16 17" key="1">
    <citation type="submission" date="2018-02" db="EMBL/GenBank/DDBJ databases">
        <title>Jeotgalibacillus proteolyticum sp. nov. a protease producing bacterium isolated from ocean sediments of Laizhou Bay.</title>
        <authorList>
            <person name="Li Y."/>
        </authorList>
    </citation>
    <scope>NUCLEOTIDE SEQUENCE [LARGE SCALE GENOMIC DNA]</scope>
    <source>
        <strain evidence="16 17">22-7</strain>
    </source>
</reference>
<comment type="catalytic activity">
    <reaction evidence="1 12">
        <text>Endohydrolysis of (1-&gt;4)-alpha-D-glucosidic linkages in polysaccharides containing three or more (1-&gt;4)-alpha-linked D-glucose units.</text>
        <dbReference type="EC" id="3.2.1.1"/>
    </reaction>
</comment>
<dbReference type="Pfam" id="PF00128">
    <property type="entry name" value="Alpha-amylase"/>
    <property type="match status" value="1"/>
</dbReference>
<keyword evidence="8" id="KW-0106">Calcium</keyword>
<organism evidence="16 17">
    <name type="scientific">Jeotgalibacillus proteolyticus</name>
    <dbReference type="NCBI Taxonomy" id="2082395"/>
    <lineage>
        <taxon>Bacteria</taxon>
        <taxon>Bacillati</taxon>
        <taxon>Bacillota</taxon>
        <taxon>Bacilli</taxon>
        <taxon>Bacillales</taxon>
        <taxon>Caryophanaceae</taxon>
        <taxon>Jeotgalibacillus</taxon>
    </lineage>
</organism>
<evidence type="ECO:0000256" key="5">
    <source>
        <dbReference type="ARBA" id="ARBA00022723"/>
    </source>
</evidence>
<evidence type="ECO:0000256" key="9">
    <source>
        <dbReference type="ARBA" id="ARBA00023277"/>
    </source>
</evidence>
<evidence type="ECO:0000256" key="2">
    <source>
        <dbReference type="ARBA" id="ARBA00001913"/>
    </source>
</evidence>
<keyword evidence="13" id="KW-1133">Transmembrane helix</keyword>
<keyword evidence="5" id="KW-0479">Metal-binding</keyword>
<evidence type="ECO:0000256" key="11">
    <source>
        <dbReference type="RuleBase" id="RU003615"/>
    </source>
</evidence>
<dbReference type="EC" id="3.2.1.1" evidence="4 12"/>
<dbReference type="SUPFAM" id="SSF51011">
    <property type="entry name" value="Glycosyl hydrolase domain"/>
    <property type="match status" value="1"/>
</dbReference>
<dbReference type="CDD" id="cd11339">
    <property type="entry name" value="AmyAc_bac_CMD_like_2"/>
    <property type="match status" value="1"/>
</dbReference>
<evidence type="ECO:0000256" key="8">
    <source>
        <dbReference type="ARBA" id="ARBA00022837"/>
    </source>
</evidence>
<feature type="chain" id="PRO_5015509228" description="Alpha-amylase" evidence="14">
    <location>
        <begin position="27"/>
        <end position="514"/>
    </location>
</feature>
<dbReference type="Gene3D" id="3.20.20.80">
    <property type="entry name" value="Glycosidases"/>
    <property type="match status" value="1"/>
</dbReference>
<keyword evidence="9 12" id="KW-0119">Carbohydrate metabolism</keyword>
<comment type="similarity">
    <text evidence="3 11">Belongs to the glycosyl hydrolase 13 family.</text>
</comment>
<name>A0A2S5GHI1_9BACL</name>
<dbReference type="OrthoDB" id="9805159at2"/>
<keyword evidence="13" id="KW-0812">Transmembrane</keyword>
<dbReference type="InterPro" id="IPR013780">
    <property type="entry name" value="Glyco_hydro_b"/>
</dbReference>
<evidence type="ECO:0000256" key="1">
    <source>
        <dbReference type="ARBA" id="ARBA00000548"/>
    </source>
</evidence>
<dbReference type="EMBL" id="PREZ01000001">
    <property type="protein sequence ID" value="PPA72355.1"/>
    <property type="molecule type" value="Genomic_DNA"/>
</dbReference>
<sequence length="514" mass="59818">MRRVKTALFLITLLLFNSVFTSGVNAVEKEERKWQDESIYFLMVDRFSNGDNSNDYQVNTQDPSAYHGGDFKGIQNRLDYIEEMGFTAIWLTPVFQNEEGGYHGYWIEDFYNTEDHFGTMDEFKDLVNAAHDRDIKVILDFVVNHTGPNHPWVDDPEKEDWYHEEQPIMNNNDPEQLENGWIYGLPDLNTENPEVREYLFDAAKWWIEETDIDGYRLDTVKHVPVDFWEGFSQEVKSVKDDFYLLGEVYDTDIRKIAEYADTGIDGFVDFPLAEQMRGSFQNVDQDTSRLFNYWEYNQQFFPDPYVMGTFIDNHDMSRFTYLAVENNMLPVTRWELATAFMFTVPGIPIMYYGSEIALNGGEDPDNRQLMNFNLDEDLKNYIGEVGRLRQELPALTRGTLEVLHNDDGMLVYKREYEDETAVIAINNTSQTQTVTLNTEQLSENNELRGLLNGDLVREDDNKYTIVLDREVAEIYALTGKSSFNYGLLAGIAAVWVFFIGMFIFMAKRGKKRTK</sequence>
<dbReference type="GO" id="GO:0005975">
    <property type="term" value="P:carbohydrate metabolic process"/>
    <property type="evidence" value="ECO:0007669"/>
    <property type="project" value="InterPro"/>
</dbReference>
<keyword evidence="10 12" id="KW-0326">Glycosidase</keyword>
<dbReference type="GO" id="GO:0005509">
    <property type="term" value="F:calcium ion binding"/>
    <property type="evidence" value="ECO:0007669"/>
    <property type="project" value="InterPro"/>
</dbReference>
<dbReference type="GO" id="GO:0004556">
    <property type="term" value="F:alpha-amylase activity"/>
    <property type="evidence" value="ECO:0007669"/>
    <property type="project" value="UniProtKB-UniRule"/>
</dbReference>
<evidence type="ECO:0000256" key="10">
    <source>
        <dbReference type="ARBA" id="ARBA00023295"/>
    </source>
</evidence>
<dbReference type="Gene3D" id="2.60.40.1180">
    <property type="entry name" value="Golgi alpha-mannosidase II"/>
    <property type="match status" value="1"/>
</dbReference>
<keyword evidence="7 12" id="KW-0378">Hydrolase</keyword>
<evidence type="ECO:0000256" key="3">
    <source>
        <dbReference type="ARBA" id="ARBA00008061"/>
    </source>
</evidence>
<dbReference type="SUPFAM" id="SSF51445">
    <property type="entry name" value="(Trans)glycosidases"/>
    <property type="match status" value="1"/>
</dbReference>
<evidence type="ECO:0000313" key="17">
    <source>
        <dbReference type="Proteomes" id="UP000239047"/>
    </source>
</evidence>
<dbReference type="AlphaFoldDB" id="A0A2S5GHI1"/>
<dbReference type="RefSeq" id="WP_104056505.1">
    <property type="nucleotide sequence ID" value="NZ_PREZ01000001.1"/>
</dbReference>
<dbReference type="PRINTS" id="PR00110">
    <property type="entry name" value="ALPHAAMYLASE"/>
</dbReference>
<dbReference type="InterPro" id="IPR006046">
    <property type="entry name" value="Alpha_amylase"/>
</dbReference>
<protein>
    <recommendedName>
        <fullName evidence="4 12">Alpha-amylase</fullName>
        <ecNumber evidence="4 12">3.2.1.1</ecNumber>
    </recommendedName>
</protein>
<dbReference type="SMART" id="SM00642">
    <property type="entry name" value="Aamy"/>
    <property type="match status" value="1"/>
</dbReference>
<gene>
    <name evidence="16" type="ORF">C4B60_02980</name>
</gene>
<evidence type="ECO:0000256" key="7">
    <source>
        <dbReference type="ARBA" id="ARBA00022801"/>
    </source>
</evidence>
<dbReference type="Proteomes" id="UP000239047">
    <property type="component" value="Unassembled WGS sequence"/>
</dbReference>
<comment type="caution">
    <text evidence="16">The sequence shown here is derived from an EMBL/GenBank/DDBJ whole genome shotgun (WGS) entry which is preliminary data.</text>
</comment>
<proteinExistence type="inferred from homology"/>
<keyword evidence="17" id="KW-1185">Reference proteome</keyword>
<keyword evidence="13" id="KW-0472">Membrane</keyword>
<keyword evidence="6 14" id="KW-0732">Signal</keyword>
<evidence type="ECO:0000256" key="12">
    <source>
        <dbReference type="RuleBase" id="RU361134"/>
    </source>
</evidence>
<evidence type="ECO:0000256" key="6">
    <source>
        <dbReference type="ARBA" id="ARBA00022729"/>
    </source>
</evidence>